<feature type="compositionally biased region" description="Polar residues" evidence="10">
    <location>
        <begin position="869"/>
        <end position="884"/>
    </location>
</feature>
<reference evidence="12 13" key="1">
    <citation type="journal article" date="2019" name="Sci. Rep.">
        <title>A multi-omics analysis of the grapevine pathogen Lasiodiplodia theobromae reveals that temperature affects the expression of virulence- and pathogenicity-related genes.</title>
        <authorList>
            <person name="Felix C."/>
            <person name="Meneses R."/>
            <person name="Goncalves M.F.M."/>
            <person name="Tilleman L."/>
            <person name="Duarte A.S."/>
            <person name="Jorrin-Novo J.V."/>
            <person name="Van de Peer Y."/>
            <person name="Deforce D."/>
            <person name="Van Nieuwerburgh F."/>
            <person name="Esteves A.C."/>
            <person name="Alves A."/>
        </authorList>
    </citation>
    <scope>NUCLEOTIDE SEQUENCE [LARGE SCALE GENOMIC DNA]</scope>
    <source>
        <strain evidence="12 13">LA-SOL3</strain>
    </source>
</reference>
<dbReference type="GO" id="GO:0015217">
    <property type="term" value="F:ADP transmembrane transporter activity"/>
    <property type="evidence" value="ECO:0007669"/>
    <property type="project" value="TreeGrafter"/>
</dbReference>
<keyword evidence="6" id="KW-0999">Mitochondrion inner membrane</keyword>
<keyword evidence="7" id="KW-1133">Transmembrane helix</keyword>
<protein>
    <submittedName>
        <fullName evidence="12">Nuclear distribution protein nudE-like protein 1</fullName>
    </submittedName>
</protein>
<feature type="compositionally biased region" description="Polar residues" evidence="10">
    <location>
        <begin position="288"/>
        <end position="306"/>
    </location>
</feature>
<proteinExistence type="inferred from homology"/>
<feature type="domain" description="NUDE" evidence="11">
    <location>
        <begin position="564"/>
        <end position="732"/>
    </location>
</feature>
<evidence type="ECO:0000256" key="1">
    <source>
        <dbReference type="ARBA" id="ARBA00004141"/>
    </source>
</evidence>
<comment type="similarity">
    <text evidence="2">Belongs to the mitochondrial carrier (TC 2.A.29) family.</text>
</comment>
<dbReference type="SUPFAM" id="SSF103506">
    <property type="entry name" value="Mitochondrial carrier"/>
    <property type="match status" value="1"/>
</dbReference>
<name>A0A5N5CVP5_9PEZI</name>
<keyword evidence="13" id="KW-1185">Reference proteome</keyword>
<dbReference type="Gene3D" id="6.10.250.1080">
    <property type="match status" value="1"/>
</dbReference>
<dbReference type="Pfam" id="PF04880">
    <property type="entry name" value="NUDE_C"/>
    <property type="match status" value="1"/>
</dbReference>
<keyword evidence="5" id="KW-0677">Repeat</keyword>
<evidence type="ECO:0000259" key="11">
    <source>
        <dbReference type="Pfam" id="PF04880"/>
    </source>
</evidence>
<dbReference type="InterPro" id="IPR052217">
    <property type="entry name" value="Mito/Peroxisomal_Carrier"/>
</dbReference>
<feature type="repeat" description="Solcar" evidence="9">
    <location>
        <begin position="39"/>
        <end position="138"/>
    </location>
</feature>
<evidence type="ECO:0000313" key="13">
    <source>
        <dbReference type="Proteomes" id="UP000325902"/>
    </source>
</evidence>
<evidence type="ECO:0000256" key="7">
    <source>
        <dbReference type="ARBA" id="ARBA00022989"/>
    </source>
</evidence>
<evidence type="ECO:0000256" key="9">
    <source>
        <dbReference type="PROSITE-ProRule" id="PRU00282"/>
    </source>
</evidence>
<dbReference type="InterPro" id="IPR023395">
    <property type="entry name" value="MCP_dom_sf"/>
</dbReference>
<feature type="compositionally biased region" description="Polar residues" evidence="10">
    <location>
        <begin position="426"/>
        <end position="438"/>
    </location>
</feature>
<feature type="compositionally biased region" description="Basic and acidic residues" evidence="10">
    <location>
        <begin position="627"/>
        <end position="637"/>
    </location>
</feature>
<feature type="compositionally biased region" description="Polar residues" evidence="10">
    <location>
        <begin position="810"/>
        <end position="850"/>
    </location>
</feature>
<dbReference type="OrthoDB" id="5877028at2759"/>
<dbReference type="EMBL" id="VCHE01000195">
    <property type="protein sequence ID" value="KAB2569417.1"/>
    <property type="molecule type" value="Genomic_DNA"/>
</dbReference>
<evidence type="ECO:0000256" key="4">
    <source>
        <dbReference type="ARBA" id="ARBA00022692"/>
    </source>
</evidence>
<evidence type="ECO:0000256" key="10">
    <source>
        <dbReference type="SAM" id="MobiDB-lite"/>
    </source>
</evidence>
<accession>A0A5N5CVP5</accession>
<feature type="repeat" description="Solcar" evidence="9">
    <location>
        <begin position="254"/>
        <end position="382"/>
    </location>
</feature>
<evidence type="ECO:0000256" key="6">
    <source>
        <dbReference type="ARBA" id="ARBA00022792"/>
    </source>
</evidence>
<gene>
    <name evidence="12" type="primary">NDE1_0</name>
    <name evidence="12" type="ORF">DBV05_g11905</name>
</gene>
<feature type="compositionally biased region" description="Low complexity" evidence="10">
    <location>
        <begin position="649"/>
        <end position="666"/>
    </location>
</feature>
<dbReference type="PANTHER" id="PTHR45939">
    <property type="entry name" value="PEROXISOMAL MEMBRANE PROTEIN PMP34-RELATED"/>
    <property type="match status" value="1"/>
</dbReference>
<keyword evidence="4 9" id="KW-0812">Transmembrane</keyword>
<evidence type="ECO:0000256" key="5">
    <source>
        <dbReference type="ARBA" id="ARBA00022737"/>
    </source>
</evidence>
<evidence type="ECO:0000256" key="3">
    <source>
        <dbReference type="ARBA" id="ARBA00022448"/>
    </source>
</evidence>
<feature type="region of interest" description="Disordered" evidence="10">
    <location>
        <begin position="288"/>
        <end position="326"/>
    </location>
</feature>
<dbReference type="PANTHER" id="PTHR45939:SF2">
    <property type="entry name" value="CARRIER PROTEIN, PUTATIVE (AFU_ORTHOLOGUE AFUA_2G13870)-RELATED"/>
    <property type="match status" value="1"/>
</dbReference>
<comment type="caution">
    <text evidence="12">The sequence shown here is derived from an EMBL/GenBank/DDBJ whole genome shotgun (WGS) entry which is preliminary data.</text>
</comment>
<feature type="repeat" description="Solcar" evidence="9">
    <location>
        <begin position="150"/>
        <end position="244"/>
    </location>
</feature>
<feature type="region of interest" description="Disordered" evidence="10">
    <location>
        <begin position="790"/>
        <end position="850"/>
    </location>
</feature>
<feature type="compositionally biased region" description="Basic residues" evidence="10">
    <location>
        <begin position="1019"/>
        <end position="1031"/>
    </location>
</feature>
<keyword evidence="3" id="KW-0813">Transport</keyword>
<feature type="compositionally biased region" description="Polar residues" evidence="10">
    <location>
        <begin position="734"/>
        <end position="745"/>
    </location>
</feature>
<dbReference type="AlphaFoldDB" id="A0A5N5CVP5"/>
<dbReference type="Proteomes" id="UP000325902">
    <property type="component" value="Unassembled WGS sequence"/>
</dbReference>
<comment type="subcellular location">
    <subcellularLocation>
        <location evidence="1">Membrane</location>
        <topology evidence="1">Multi-pass membrane protein</topology>
    </subcellularLocation>
</comment>
<sequence>MADSDEAGFLYNSQLDAFDLYHIVQEETRPRRAPLGPALPALGHATSGALGSAISKLIIYPLDLVITRLQVQAQFKNGDSEGEGDDDADYKDIVDALKKIYAKEGGLPAFYSGLAQDLIKSVADSFLFFLAYNFVKSSRQARKPDPKKALPAFEEIAVGMVAGAFSKFWTTPVQNIVTRKQTASMVAARDRTSSVSPELSARDIALQIRHEKGVGGFWSGYSAALILTLNPALTFLLHESLLRVLVPRAKRAKPGSTVTFFIAALSKVVASTITYPVSLAKTRAQVSAQPPTSTAGEEPLQENQGSAAKETEPLQEKAAAAGSAATRETKRAAARATIFGSILAIARKEGTAGLYQGLGGEVLKGFFSHGLTMLMKERIHVLVIQLYYLILKALRRYPSPQELAVQAQEEMREAVEAGRELREPTHTTAQMTSTQDRPPSSPVPGGSLEQDLAYYKSQYEQLESELQDFQASSRELESELEKDIEASEKRERQLKEKLEAMGFEVEEWKAKYKQSKTEANGAQNALQKEITTLRETNRSMQLRLRDIEVANDDFERQARNQTSSLEDLEQKYNISIERGVMLEEEIKAGEQEREELRIENQRLRDELADISIEADIVKEKLRVAEDTISRHRAEKTHALVTADHGRSRSPVSETSTSATTVSSPTTSTPPPTKSNRTSATTPPSPNFAEFMDRSKDMRGVASQRKGSIAFHDNTPRPRDFGPQRTRHNRAPSMPWSSASGRSSPTRARRPTQGHSYKPSRDGALPRSGSLYQIRGLIGKMQKLEARVHNVRSKLPAPTNTPPRASPRGGSAQSNHSHMPSNVTVRSAGRQRTSGSTNSSVKDGEDNNTMGVSRLNFGASVAKTNSISGFMSAPSDTLSASSRPTSRGSERSGVSGVSNGYGRPISRGSGRPPSRNSQGRGTPLGHFSTNNTTEARRPRTSAANSSFWNNDRYGGPARPMTRTRANTRSQFDDLDEPGSTRESTPITRKHDFSRSVGSNTSGIPTPNGLGTGIPTPSGLPRRKSVSAAKSRRPSIDQGVGIPPVPPILRAHTRQLSEVGETW</sequence>
<feature type="compositionally biased region" description="Polar residues" evidence="10">
    <location>
        <begin position="994"/>
        <end position="1003"/>
    </location>
</feature>
<dbReference type="InterPro" id="IPR018108">
    <property type="entry name" value="MCP_transmembrane"/>
</dbReference>
<feature type="compositionally biased region" description="Basic and acidic residues" evidence="10">
    <location>
        <begin position="414"/>
        <end position="425"/>
    </location>
</feature>
<feature type="region of interest" description="Disordered" evidence="10">
    <location>
        <begin position="627"/>
        <end position="767"/>
    </location>
</feature>
<dbReference type="Gene3D" id="1.50.40.10">
    <property type="entry name" value="Mitochondrial carrier domain"/>
    <property type="match status" value="1"/>
</dbReference>
<organism evidence="12 13">
    <name type="scientific">Lasiodiplodia theobromae</name>
    <dbReference type="NCBI Taxonomy" id="45133"/>
    <lineage>
        <taxon>Eukaryota</taxon>
        <taxon>Fungi</taxon>
        <taxon>Dikarya</taxon>
        <taxon>Ascomycota</taxon>
        <taxon>Pezizomycotina</taxon>
        <taxon>Dothideomycetes</taxon>
        <taxon>Dothideomycetes incertae sedis</taxon>
        <taxon>Botryosphaeriales</taxon>
        <taxon>Botryosphaeriaceae</taxon>
        <taxon>Lasiodiplodia</taxon>
    </lineage>
</organism>
<feature type="compositionally biased region" description="Low complexity" evidence="10">
    <location>
        <begin position="890"/>
        <end position="920"/>
    </location>
</feature>
<dbReference type="GO" id="GO:0016020">
    <property type="term" value="C:membrane"/>
    <property type="evidence" value="ECO:0007669"/>
    <property type="project" value="UniProtKB-SubCell"/>
</dbReference>
<feature type="region of interest" description="Disordered" evidence="10">
    <location>
        <begin position="869"/>
        <end position="1045"/>
    </location>
</feature>
<feature type="region of interest" description="Disordered" evidence="10">
    <location>
        <begin position="414"/>
        <end position="448"/>
    </location>
</feature>
<dbReference type="InterPro" id="IPR006964">
    <property type="entry name" value="NUDE_dom"/>
</dbReference>
<evidence type="ECO:0000256" key="2">
    <source>
        <dbReference type="ARBA" id="ARBA00006375"/>
    </source>
</evidence>
<dbReference type="Pfam" id="PF00153">
    <property type="entry name" value="Mito_carr"/>
    <property type="match status" value="2"/>
</dbReference>
<evidence type="ECO:0000256" key="8">
    <source>
        <dbReference type="ARBA" id="ARBA00023136"/>
    </source>
</evidence>
<keyword evidence="6" id="KW-0496">Mitochondrion</keyword>
<dbReference type="PROSITE" id="PS50920">
    <property type="entry name" value="SOLCAR"/>
    <property type="match status" value="3"/>
</dbReference>
<keyword evidence="8 9" id="KW-0472">Membrane</keyword>
<evidence type="ECO:0000313" key="12">
    <source>
        <dbReference type="EMBL" id="KAB2569417.1"/>
    </source>
</evidence>